<name>A0A9J6CEH2_POLVA</name>
<reference evidence="2" key="1">
    <citation type="submission" date="2021-03" db="EMBL/GenBank/DDBJ databases">
        <title>Chromosome level genome of the anhydrobiotic midge Polypedilum vanderplanki.</title>
        <authorList>
            <person name="Yoshida Y."/>
            <person name="Kikawada T."/>
            <person name="Gusev O."/>
        </authorList>
    </citation>
    <scope>NUCLEOTIDE SEQUENCE</scope>
    <source>
        <strain evidence="2">NIAS01</strain>
        <tissue evidence="2">Whole body or cell culture</tissue>
    </source>
</reference>
<feature type="chain" id="PRO_5039916031" evidence="1">
    <location>
        <begin position="17"/>
        <end position="396"/>
    </location>
</feature>
<dbReference type="AlphaFoldDB" id="A0A9J6CEH2"/>
<evidence type="ECO:0000313" key="3">
    <source>
        <dbReference type="Proteomes" id="UP001107558"/>
    </source>
</evidence>
<feature type="signal peptide" evidence="1">
    <location>
        <begin position="1"/>
        <end position="16"/>
    </location>
</feature>
<organism evidence="2 3">
    <name type="scientific">Polypedilum vanderplanki</name>
    <name type="common">Sleeping chironomid midge</name>
    <dbReference type="NCBI Taxonomy" id="319348"/>
    <lineage>
        <taxon>Eukaryota</taxon>
        <taxon>Metazoa</taxon>
        <taxon>Ecdysozoa</taxon>
        <taxon>Arthropoda</taxon>
        <taxon>Hexapoda</taxon>
        <taxon>Insecta</taxon>
        <taxon>Pterygota</taxon>
        <taxon>Neoptera</taxon>
        <taxon>Endopterygota</taxon>
        <taxon>Diptera</taxon>
        <taxon>Nematocera</taxon>
        <taxon>Chironomoidea</taxon>
        <taxon>Chironomidae</taxon>
        <taxon>Chironominae</taxon>
        <taxon>Polypedilum</taxon>
        <taxon>Polypedilum</taxon>
    </lineage>
</organism>
<dbReference type="Proteomes" id="UP001107558">
    <property type="component" value="Chromosome 1"/>
</dbReference>
<gene>
    <name evidence="2" type="ORF">PVAND_009704</name>
</gene>
<keyword evidence="1" id="KW-0732">Signal</keyword>
<evidence type="ECO:0000313" key="2">
    <source>
        <dbReference type="EMBL" id="KAG5680179.1"/>
    </source>
</evidence>
<accession>A0A9J6CEH2</accession>
<keyword evidence="3" id="KW-1185">Reference proteome</keyword>
<dbReference type="EMBL" id="JADBJN010000001">
    <property type="protein sequence ID" value="KAG5680179.1"/>
    <property type="molecule type" value="Genomic_DNA"/>
</dbReference>
<protein>
    <submittedName>
        <fullName evidence="2">Uncharacterized protein</fullName>
    </submittedName>
</protein>
<sequence length="396" mass="46042">MKLLLLAIALFGTSSSQMVEPLIGLLAPAPQNLLTIRGPVYVEPSALQPPSFMLGPPVSVGPPILGPPIVTSPITSPMIADPLESLFSFDTPLINRLGTPVISPNPFNPYQTQVQIVYDEDQKAEKQAQLQNEQTQIKLESLQHNPNSRLYENQLNLNARIIPQNNLNQRLYDTNAQNNLYNQRLLHDLLNNNNNLNQRISENQVYQNQRLIDQQNLNTRYMEALNNQHNQRLNEIRMISQNLQNQRFVEPQSNALNSRLVTVNQNNLAMPDKRWIWYYNQRRTFFDEPDDEIEVEQDTYVSNDENDEDALQRYNQRFLNRNQFEENEELTQRSQLQGAGISQNQMNQHQNIGLQMQRVSPIQRGYFQGQRRLFDESTLFDDETSDDSTFTYRRRK</sequence>
<comment type="caution">
    <text evidence="2">The sequence shown here is derived from an EMBL/GenBank/DDBJ whole genome shotgun (WGS) entry which is preliminary data.</text>
</comment>
<evidence type="ECO:0000256" key="1">
    <source>
        <dbReference type="SAM" id="SignalP"/>
    </source>
</evidence>
<proteinExistence type="predicted"/>